<dbReference type="AlphaFoldDB" id="A0A2W5DIZ1"/>
<name>A0A2W5DIZ1_9BURK</name>
<comment type="caution">
    <text evidence="1">The sequence shown here is derived from an EMBL/GenBank/DDBJ whole genome shotgun (WGS) entry which is preliminary data.</text>
</comment>
<evidence type="ECO:0000313" key="2">
    <source>
        <dbReference type="Proteomes" id="UP000249633"/>
    </source>
</evidence>
<evidence type="ECO:0000313" key="1">
    <source>
        <dbReference type="EMBL" id="PZP29087.1"/>
    </source>
</evidence>
<proteinExistence type="predicted"/>
<gene>
    <name evidence="1" type="ORF">DI603_17890</name>
</gene>
<protein>
    <submittedName>
        <fullName evidence="1">Uncharacterized protein</fullName>
    </submittedName>
</protein>
<organism evidence="1 2">
    <name type="scientific">Roseateles depolymerans</name>
    <dbReference type="NCBI Taxonomy" id="76731"/>
    <lineage>
        <taxon>Bacteria</taxon>
        <taxon>Pseudomonadati</taxon>
        <taxon>Pseudomonadota</taxon>
        <taxon>Betaproteobacteria</taxon>
        <taxon>Burkholderiales</taxon>
        <taxon>Sphaerotilaceae</taxon>
        <taxon>Roseateles</taxon>
    </lineage>
</organism>
<reference evidence="1 2" key="1">
    <citation type="submission" date="2017-08" db="EMBL/GenBank/DDBJ databases">
        <title>Infants hospitalized years apart are colonized by the same room-sourced microbial strains.</title>
        <authorList>
            <person name="Brooks B."/>
            <person name="Olm M.R."/>
            <person name="Firek B.A."/>
            <person name="Baker R."/>
            <person name="Thomas B.C."/>
            <person name="Morowitz M.J."/>
            <person name="Banfield J.F."/>
        </authorList>
    </citation>
    <scope>NUCLEOTIDE SEQUENCE [LARGE SCALE GENOMIC DNA]</scope>
    <source>
        <strain evidence="1">S2_012_000_R2_81</strain>
    </source>
</reference>
<accession>A0A2W5DIZ1</accession>
<dbReference type="Proteomes" id="UP000249633">
    <property type="component" value="Unassembled WGS sequence"/>
</dbReference>
<dbReference type="EMBL" id="QFOD01000019">
    <property type="protein sequence ID" value="PZP29087.1"/>
    <property type="molecule type" value="Genomic_DNA"/>
</dbReference>
<sequence length="69" mass="8351">MDKDEWKQFLRWLDEANEEELALMKQRLRSTQAAVTEPGVRSDLRRMLRLIDEEVLIRQNLATRSKEHR</sequence>